<name>A0A4Q5E6H0_BACUN</name>
<dbReference type="Proteomes" id="UP000431575">
    <property type="component" value="Unassembled WGS sequence"/>
</dbReference>
<reference evidence="1 2" key="1">
    <citation type="journal article" date="2019" name="Nat. Med.">
        <title>A library of human gut bacterial isolates paired with longitudinal multiomics data enables mechanistic microbiome research.</title>
        <authorList>
            <person name="Poyet M."/>
            <person name="Groussin M."/>
            <person name="Gibbons S.M."/>
            <person name="Avila-Pacheco J."/>
            <person name="Jiang X."/>
            <person name="Kearney S.M."/>
            <person name="Perrotta A.R."/>
            <person name="Berdy B."/>
            <person name="Zhao S."/>
            <person name="Lieberman T.D."/>
            <person name="Swanson P.K."/>
            <person name="Smith M."/>
            <person name="Roesemann S."/>
            <person name="Alexander J.E."/>
            <person name="Rich S.A."/>
            <person name="Livny J."/>
            <person name="Vlamakis H."/>
            <person name="Clish C."/>
            <person name="Bullock K."/>
            <person name="Deik A."/>
            <person name="Scott J."/>
            <person name="Pierce K.A."/>
            <person name="Xavier R.J."/>
            <person name="Alm E.J."/>
        </authorList>
    </citation>
    <scope>NUCLEOTIDE SEQUENCE [LARGE SCALE GENOMIC DNA]</scope>
    <source>
        <strain evidence="1 2">BIOML-A6</strain>
    </source>
</reference>
<gene>
    <name evidence="1" type="ORF">GAP41_12645</name>
</gene>
<protein>
    <submittedName>
        <fullName evidence="1">Uncharacterized protein</fullName>
    </submittedName>
</protein>
<dbReference type="EMBL" id="WCTM01000007">
    <property type="protein sequence ID" value="KAB4241825.1"/>
    <property type="molecule type" value="Genomic_DNA"/>
</dbReference>
<evidence type="ECO:0000313" key="1">
    <source>
        <dbReference type="EMBL" id="KAB4241825.1"/>
    </source>
</evidence>
<evidence type="ECO:0000313" key="2">
    <source>
        <dbReference type="Proteomes" id="UP000431575"/>
    </source>
</evidence>
<sequence length="63" mass="7385">MLFNRLQSLLARGRSIFAKGLFWETSKIFFAKSFGDWKNGFIIVMYSKAKQTANKYGEKRTKK</sequence>
<comment type="caution">
    <text evidence="1">The sequence shown here is derived from an EMBL/GenBank/DDBJ whole genome shotgun (WGS) entry which is preliminary data.</text>
</comment>
<accession>A0A4Q5E6H0</accession>
<organism evidence="1 2">
    <name type="scientific">Bacteroides uniformis</name>
    <dbReference type="NCBI Taxonomy" id="820"/>
    <lineage>
        <taxon>Bacteria</taxon>
        <taxon>Pseudomonadati</taxon>
        <taxon>Bacteroidota</taxon>
        <taxon>Bacteroidia</taxon>
        <taxon>Bacteroidales</taxon>
        <taxon>Bacteroidaceae</taxon>
        <taxon>Bacteroides</taxon>
    </lineage>
</organism>
<dbReference type="AlphaFoldDB" id="A0A4Q5E6H0"/>
<proteinExistence type="predicted"/>